<feature type="transmembrane region" description="Helical" evidence="6">
    <location>
        <begin position="6"/>
        <end position="32"/>
    </location>
</feature>
<keyword evidence="4 6" id="KW-1133">Transmembrane helix</keyword>
<evidence type="ECO:0000313" key="9">
    <source>
        <dbReference type="Proteomes" id="UP000179129"/>
    </source>
</evidence>
<dbReference type="GO" id="GO:0017004">
    <property type="term" value="P:cytochrome complex assembly"/>
    <property type="evidence" value="ECO:0007669"/>
    <property type="project" value="InterPro"/>
</dbReference>
<dbReference type="PANTHER" id="PTHR31272:SF4">
    <property type="entry name" value="CYTOCHROME C-TYPE BIOGENESIS PROTEIN HI_1454-RELATED"/>
    <property type="match status" value="1"/>
</dbReference>
<proteinExistence type="inferred from homology"/>
<feature type="transmembrane region" description="Helical" evidence="6">
    <location>
        <begin position="209"/>
        <end position="235"/>
    </location>
</feature>
<dbReference type="PANTHER" id="PTHR31272">
    <property type="entry name" value="CYTOCHROME C-TYPE BIOGENESIS PROTEIN HI_1454-RELATED"/>
    <property type="match status" value="1"/>
</dbReference>
<evidence type="ECO:0000256" key="4">
    <source>
        <dbReference type="ARBA" id="ARBA00022989"/>
    </source>
</evidence>
<accession>A0A1F5YPM9</accession>
<dbReference type="GO" id="GO:0016020">
    <property type="term" value="C:membrane"/>
    <property type="evidence" value="ECO:0007669"/>
    <property type="project" value="UniProtKB-SubCell"/>
</dbReference>
<organism evidence="8 9">
    <name type="scientific">Candidatus Glassbacteria bacterium RIFCSPLOWO2_12_FULL_58_11</name>
    <dbReference type="NCBI Taxonomy" id="1817867"/>
    <lineage>
        <taxon>Bacteria</taxon>
        <taxon>Candidatus Glassiibacteriota</taxon>
    </lineage>
</organism>
<feature type="transmembrane region" description="Helical" evidence="6">
    <location>
        <begin position="127"/>
        <end position="160"/>
    </location>
</feature>
<dbReference type="Proteomes" id="UP000179129">
    <property type="component" value="Unassembled WGS sequence"/>
</dbReference>
<evidence type="ECO:0000256" key="3">
    <source>
        <dbReference type="ARBA" id="ARBA00022692"/>
    </source>
</evidence>
<dbReference type="STRING" id="1817867.A3F83_12360"/>
<dbReference type="InterPro" id="IPR051790">
    <property type="entry name" value="Cytochrome_c-biogenesis_DsbD"/>
</dbReference>
<evidence type="ECO:0000256" key="2">
    <source>
        <dbReference type="ARBA" id="ARBA00006143"/>
    </source>
</evidence>
<evidence type="ECO:0000313" key="8">
    <source>
        <dbReference type="EMBL" id="OGG02168.1"/>
    </source>
</evidence>
<evidence type="ECO:0000256" key="1">
    <source>
        <dbReference type="ARBA" id="ARBA00004141"/>
    </source>
</evidence>
<feature type="transmembrane region" description="Helical" evidence="6">
    <location>
        <begin position="94"/>
        <end position="115"/>
    </location>
</feature>
<feature type="transmembrane region" description="Helical" evidence="6">
    <location>
        <begin position="52"/>
        <end position="74"/>
    </location>
</feature>
<keyword evidence="3 6" id="KW-0812">Transmembrane</keyword>
<dbReference type="Pfam" id="PF02683">
    <property type="entry name" value="DsbD_TM"/>
    <property type="match status" value="1"/>
</dbReference>
<dbReference type="EMBL" id="MFIX01000193">
    <property type="protein sequence ID" value="OGG02168.1"/>
    <property type="molecule type" value="Genomic_DNA"/>
</dbReference>
<comment type="similarity">
    <text evidence="2">Belongs to the DsbD family.</text>
</comment>
<keyword evidence="5 6" id="KW-0472">Membrane</keyword>
<comment type="caution">
    <text evidence="8">The sequence shown here is derived from an EMBL/GenBank/DDBJ whole genome shotgun (WGS) entry which is preliminary data.</text>
</comment>
<dbReference type="InterPro" id="IPR003834">
    <property type="entry name" value="Cyt_c_assmbl_TM_dom"/>
</dbReference>
<evidence type="ECO:0000256" key="5">
    <source>
        <dbReference type="ARBA" id="ARBA00023136"/>
    </source>
</evidence>
<evidence type="ECO:0000259" key="7">
    <source>
        <dbReference type="Pfam" id="PF02683"/>
    </source>
</evidence>
<comment type="subcellular location">
    <subcellularLocation>
        <location evidence="1">Membrane</location>
        <topology evidence="1">Multi-pass membrane protein</topology>
    </subcellularLocation>
</comment>
<sequence length="245" mass="26354">MGSVSLLTAFSAGIFSFISPCVLPLIPAYISFVSGISIDELQQAGADRKRQLLRVLASTLIFVLGFSAVFILLGAGASIIGKLLFTYRVWFSRVSGTLIVVLGLHMTGIFRIGFLEYEKRIQVRKNPFGAIGIFLIGAAFAFGWTPCIGPILAAILALAAQEGTVGWGMLMLAVYSAGLGLPFIATGLALNGFLGVYKKMRKHLRTIEIIAGIFLLAVGLLIFFDMFSILSGLLIQLFPRLTEIG</sequence>
<feature type="transmembrane region" description="Helical" evidence="6">
    <location>
        <begin position="172"/>
        <end position="197"/>
    </location>
</feature>
<evidence type="ECO:0000256" key="6">
    <source>
        <dbReference type="SAM" id="Phobius"/>
    </source>
</evidence>
<name>A0A1F5YPM9_9BACT</name>
<protein>
    <submittedName>
        <fullName evidence="8">Cytochrome C biogenesis protein</fullName>
    </submittedName>
</protein>
<gene>
    <name evidence="8" type="ORF">A3F83_12360</name>
</gene>
<dbReference type="AlphaFoldDB" id="A0A1F5YPM9"/>
<feature type="domain" description="Cytochrome C biogenesis protein transmembrane" evidence="7">
    <location>
        <begin position="5"/>
        <end position="222"/>
    </location>
</feature>
<reference evidence="8 9" key="1">
    <citation type="journal article" date="2016" name="Nat. Commun.">
        <title>Thousands of microbial genomes shed light on interconnected biogeochemical processes in an aquifer system.</title>
        <authorList>
            <person name="Anantharaman K."/>
            <person name="Brown C.T."/>
            <person name="Hug L.A."/>
            <person name="Sharon I."/>
            <person name="Castelle C.J."/>
            <person name="Probst A.J."/>
            <person name="Thomas B.C."/>
            <person name="Singh A."/>
            <person name="Wilkins M.J."/>
            <person name="Karaoz U."/>
            <person name="Brodie E.L."/>
            <person name="Williams K.H."/>
            <person name="Hubbard S.S."/>
            <person name="Banfield J.F."/>
        </authorList>
    </citation>
    <scope>NUCLEOTIDE SEQUENCE [LARGE SCALE GENOMIC DNA]</scope>
</reference>